<keyword evidence="2" id="KW-1185">Reference proteome</keyword>
<gene>
    <name evidence="1" type="ORF">CTM74_08220</name>
</gene>
<dbReference type="Proteomes" id="UP000228552">
    <property type="component" value="Chromosome"/>
</dbReference>
<proteinExistence type="predicted"/>
<evidence type="ECO:0000313" key="1">
    <source>
        <dbReference type="EMBL" id="ATV61812.1"/>
    </source>
</evidence>
<sequence>MAILDTSYSYSISNKLLNDSFKNIDSKNLLIILSILESLLAQINGSTFSKYCNFNKGYITIRELSEIYIKNRFDKSEGLRGVCFERFVYDSLITKESEITEYILSFLHKLDGLKLSNEIEVILWGDEKGSWIKNPKTNLTLAIISDSDQIYINNIAYNFKTVLKEISYKNQNCGNVGKADLFVKQKMGCFGME</sequence>
<dbReference type="EMBL" id="CP024700">
    <property type="protein sequence ID" value="ATV61812.1"/>
    <property type="molecule type" value="Genomic_DNA"/>
</dbReference>
<dbReference type="RefSeq" id="WP_099987751.1">
    <property type="nucleotide sequence ID" value="NZ_CP024700.1"/>
</dbReference>
<organism evidence="1 2">
    <name type="scientific">Fusobacterium pseudoperiodonticum</name>
    <dbReference type="NCBI Taxonomy" id="2663009"/>
    <lineage>
        <taxon>Bacteria</taxon>
        <taxon>Fusobacteriati</taxon>
        <taxon>Fusobacteriota</taxon>
        <taxon>Fusobacteriia</taxon>
        <taxon>Fusobacteriales</taxon>
        <taxon>Fusobacteriaceae</taxon>
        <taxon>Fusobacterium</taxon>
    </lineage>
</organism>
<name>A0AAD0AN17_9FUSO</name>
<reference evidence="1 2" key="1">
    <citation type="submission" date="2017-11" db="EMBL/GenBank/DDBJ databases">
        <title>Genome sequencing of Fusobacterium periodonticum KCOM 1263.</title>
        <authorList>
            <person name="Kook J.-K."/>
            <person name="Park S.-N."/>
            <person name="Lim Y.K."/>
        </authorList>
    </citation>
    <scope>NUCLEOTIDE SEQUENCE [LARGE SCALE GENOMIC DNA]</scope>
    <source>
        <strain evidence="1 2">KCOM 1263</strain>
    </source>
</reference>
<evidence type="ECO:0000313" key="2">
    <source>
        <dbReference type="Proteomes" id="UP000228552"/>
    </source>
</evidence>
<protein>
    <submittedName>
        <fullName evidence="1">Uncharacterized protein</fullName>
    </submittedName>
</protein>
<dbReference type="AlphaFoldDB" id="A0AAD0AN17"/>
<accession>A0AAD0AN17</accession>